<protein>
    <submittedName>
        <fullName evidence="2">Uncharacterized protein</fullName>
    </submittedName>
</protein>
<evidence type="ECO:0000313" key="1">
    <source>
        <dbReference type="EMBL" id="MCX4150127.1"/>
    </source>
</evidence>
<dbReference type="EMBL" id="JAMXWF010000037">
    <property type="protein sequence ID" value="MDQ6411944.1"/>
    <property type="molecule type" value="Genomic_DNA"/>
</dbReference>
<dbReference type="EMBL" id="JAPKHW010000037">
    <property type="protein sequence ID" value="MCX4150127.1"/>
    <property type="molecule type" value="Genomic_DNA"/>
</dbReference>
<name>A0AAP5BL19_9BURK</name>
<gene>
    <name evidence="2" type="ORF">NIE36_32915</name>
    <name evidence="1" type="ORF">OSB80_32985</name>
</gene>
<accession>A0AAP5BL19</accession>
<reference evidence="2" key="1">
    <citation type="submission" date="2022-06" db="EMBL/GenBank/DDBJ databases">
        <title>PHB producers.</title>
        <authorList>
            <person name="Besaury L."/>
        </authorList>
    </citation>
    <scope>NUCLEOTIDE SEQUENCE</scope>
    <source>
        <strain evidence="2 3">SEWS6</strain>
    </source>
</reference>
<sequence>MQGSLVTPALVPLDTLREQIAQAVAAAKAYDVPGRVCQLGIQQAVEEGDAEDEIWKESPLRQHNGLGYWAAVNLGPVLNACQPVCGSFR</sequence>
<organism evidence="2 4">
    <name type="scientific">Paraburkholderia madseniana</name>
    <dbReference type="NCBI Taxonomy" id="2599607"/>
    <lineage>
        <taxon>Bacteria</taxon>
        <taxon>Pseudomonadati</taxon>
        <taxon>Pseudomonadota</taxon>
        <taxon>Betaproteobacteria</taxon>
        <taxon>Burkholderiales</taxon>
        <taxon>Burkholderiaceae</taxon>
        <taxon>Paraburkholderia</taxon>
    </lineage>
</organism>
<evidence type="ECO:0000313" key="2">
    <source>
        <dbReference type="EMBL" id="MDQ6411944.1"/>
    </source>
</evidence>
<dbReference type="Proteomes" id="UP001209412">
    <property type="component" value="Unassembled WGS sequence"/>
</dbReference>
<dbReference type="AlphaFoldDB" id="A0AAP5BL19"/>
<keyword evidence="3" id="KW-1185">Reference proteome</keyword>
<proteinExistence type="predicted"/>
<dbReference type="Proteomes" id="UP001242288">
    <property type="component" value="Unassembled WGS sequence"/>
</dbReference>
<comment type="caution">
    <text evidence="2">The sequence shown here is derived from an EMBL/GenBank/DDBJ whole genome shotgun (WGS) entry which is preliminary data.</text>
</comment>
<evidence type="ECO:0000313" key="4">
    <source>
        <dbReference type="Proteomes" id="UP001242288"/>
    </source>
</evidence>
<dbReference type="RefSeq" id="WP_266260889.1">
    <property type="nucleotide sequence ID" value="NZ_JAMXWF010000037.1"/>
</dbReference>
<evidence type="ECO:0000313" key="3">
    <source>
        <dbReference type="Proteomes" id="UP001209412"/>
    </source>
</evidence>